<keyword evidence="4" id="KW-1015">Disulfide bond</keyword>
<dbReference type="Pfam" id="PF01395">
    <property type="entry name" value="PBP_GOBP"/>
    <property type="match status" value="1"/>
</dbReference>
<dbReference type="Gene3D" id="1.10.238.20">
    <property type="entry name" value="Pheromone/general odorant binding protein domain"/>
    <property type="match status" value="1"/>
</dbReference>
<comment type="similarity">
    <text evidence="1">Belongs to the PBP/GOBP family.</text>
</comment>
<accession>A0A346FW86</accession>
<evidence type="ECO:0000256" key="4">
    <source>
        <dbReference type="PIRSR" id="PIRSR015604-1"/>
    </source>
</evidence>
<evidence type="ECO:0000256" key="5">
    <source>
        <dbReference type="SAM" id="SignalP"/>
    </source>
</evidence>
<reference evidence="6" key="1">
    <citation type="submission" date="2017-07" db="EMBL/GenBank/DDBJ databases">
        <title>Odorant binding proteins of Clostera restitura.</title>
        <authorList>
            <person name="Gu T."/>
        </authorList>
    </citation>
    <scope>NUCLEOTIDE SEQUENCE</scope>
    <source>
        <tissue evidence="6">Antenna</tissue>
    </source>
</reference>
<sequence length="163" mass="18431">MGKTCVLTCVLLVVAGLKEVEPSKDAMKYITTGFVKVLAECRKELQLDDQIIVDLFHYWKLDYSLLNRNIGCLIICMSKKLDLIDESGRLHHGNAHEFAMNHGADADMASKLVEIIHSCEKGHDHEDECTRVLEVAKCFRTAIHELDWHPDMEVGVLEVLAEI</sequence>
<feature type="disulfide bond" evidence="4">
    <location>
        <begin position="119"/>
        <end position="138"/>
    </location>
</feature>
<dbReference type="EMBL" id="MF538531">
    <property type="protein sequence ID" value="AXN76740.1"/>
    <property type="molecule type" value="mRNA"/>
</dbReference>
<dbReference type="GO" id="GO:0005615">
    <property type="term" value="C:extracellular space"/>
    <property type="evidence" value="ECO:0007669"/>
    <property type="project" value="TreeGrafter"/>
</dbReference>
<dbReference type="PIRSF" id="PIRSF015604">
    <property type="entry name" value="Odorant/phero_bd"/>
    <property type="match status" value="1"/>
</dbReference>
<protein>
    <submittedName>
        <fullName evidence="6">Odorant binding protein PBP3</fullName>
    </submittedName>
</protein>
<evidence type="ECO:0000256" key="1">
    <source>
        <dbReference type="ARBA" id="ARBA00008098"/>
    </source>
</evidence>
<dbReference type="CDD" id="cd23992">
    <property type="entry name" value="PBP_GOBP"/>
    <property type="match status" value="1"/>
</dbReference>
<evidence type="ECO:0000256" key="2">
    <source>
        <dbReference type="ARBA" id="ARBA00022448"/>
    </source>
</evidence>
<dbReference type="PANTHER" id="PTHR11857">
    <property type="entry name" value="ODORANT BINDING PROTEIN-RELATED"/>
    <property type="match status" value="1"/>
</dbReference>
<dbReference type="SMART" id="SM00708">
    <property type="entry name" value="PhBP"/>
    <property type="match status" value="1"/>
</dbReference>
<dbReference type="GO" id="GO:0005549">
    <property type="term" value="F:odorant binding"/>
    <property type="evidence" value="ECO:0007669"/>
    <property type="project" value="InterPro"/>
</dbReference>
<dbReference type="SMR" id="A0A346FW86"/>
<organism evidence="6">
    <name type="scientific">Clostera restitura</name>
    <dbReference type="NCBI Taxonomy" id="2008422"/>
    <lineage>
        <taxon>Eukaryota</taxon>
        <taxon>Metazoa</taxon>
        <taxon>Ecdysozoa</taxon>
        <taxon>Arthropoda</taxon>
        <taxon>Hexapoda</taxon>
        <taxon>Insecta</taxon>
        <taxon>Pterygota</taxon>
        <taxon>Neoptera</taxon>
        <taxon>Endopterygota</taxon>
        <taxon>Lepidoptera</taxon>
        <taxon>Glossata</taxon>
        <taxon>Ditrysia</taxon>
        <taxon>Noctuoidea</taxon>
        <taxon>Notodontidae</taxon>
        <taxon>Pygaerinae</taxon>
        <taxon>Clostera</taxon>
    </lineage>
</organism>
<dbReference type="InterPro" id="IPR006072">
    <property type="entry name" value="Odorant/phero-bd_Lep"/>
</dbReference>
<feature type="disulfide bond" evidence="4">
    <location>
        <begin position="41"/>
        <end position="76"/>
    </location>
</feature>
<name>A0A346FW86_9NEOP</name>
<dbReference type="PRINTS" id="PR00484">
    <property type="entry name" value="PBPGOBP"/>
</dbReference>
<dbReference type="SUPFAM" id="SSF47565">
    <property type="entry name" value="Insect pheromone/odorant-binding proteins"/>
    <property type="match status" value="1"/>
</dbReference>
<feature type="signal peptide" evidence="5">
    <location>
        <begin position="1"/>
        <end position="22"/>
    </location>
</feature>
<feature type="disulfide bond" evidence="4">
    <location>
        <begin position="72"/>
        <end position="129"/>
    </location>
</feature>
<dbReference type="InterPro" id="IPR036728">
    <property type="entry name" value="PBP_GOBP_sf"/>
</dbReference>
<proteinExistence type="evidence at transcript level"/>
<keyword evidence="3 5" id="KW-0732">Signal</keyword>
<evidence type="ECO:0000313" key="6">
    <source>
        <dbReference type="EMBL" id="AXN76740.1"/>
    </source>
</evidence>
<feature type="chain" id="PRO_5016997413" evidence="5">
    <location>
        <begin position="23"/>
        <end position="163"/>
    </location>
</feature>
<dbReference type="GO" id="GO:0007608">
    <property type="term" value="P:sensory perception of smell"/>
    <property type="evidence" value="ECO:0007669"/>
    <property type="project" value="TreeGrafter"/>
</dbReference>
<dbReference type="InterPro" id="IPR006170">
    <property type="entry name" value="PBP/GOBP"/>
</dbReference>
<dbReference type="AlphaFoldDB" id="A0A346FW86"/>
<evidence type="ECO:0000256" key="3">
    <source>
        <dbReference type="ARBA" id="ARBA00022729"/>
    </source>
</evidence>
<keyword evidence="2" id="KW-0813">Transport</keyword>